<keyword evidence="1" id="KW-0805">Transcription regulation</keyword>
<dbReference type="InterPro" id="IPR017930">
    <property type="entry name" value="Myb_dom"/>
</dbReference>
<dbReference type="PROSITE" id="PS51294">
    <property type="entry name" value="HTH_MYB"/>
    <property type="match status" value="2"/>
</dbReference>
<reference evidence="7 8" key="1">
    <citation type="submission" date="2024-04" db="EMBL/GenBank/DDBJ databases">
        <title>Tritrichomonas musculus Genome.</title>
        <authorList>
            <person name="Alves-Ferreira E."/>
            <person name="Grigg M."/>
            <person name="Lorenzi H."/>
            <person name="Galac M."/>
        </authorList>
    </citation>
    <scope>NUCLEOTIDE SEQUENCE [LARGE SCALE GENOMIC DNA]</scope>
    <source>
        <strain evidence="7 8">EAF2021</strain>
    </source>
</reference>
<protein>
    <recommendedName>
        <fullName evidence="9">Myb-like DNA-binding domain containing protein</fullName>
    </recommendedName>
</protein>
<dbReference type="InterPro" id="IPR009057">
    <property type="entry name" value="Homeodomain-like_sf"/>
</dbReference>
<dbReference type="EMBL" id="JAPFFF010000031">
    <property type="protein sequence ID" value="KAK8845209.1"/>
    <property type="molecule type" value="Genomic_DNA"/>
</dbReference>
<keyword evidence="8" id="KW-1185">Reference proteome</keyword>
<dbReference type="InterPro" id="IPR051575">
    <property type="entry name" value="Myb-like_DNA-bd"/>
</dbReference>
<dbReference type="PROSITE" id="PS50090">
    <property type="entry name" value="MYB_LIKE"/>
    <property type="match status" value="2"/>
</dbReference>
<keyword evidence="3" id="KW-0804">Transcription</keyword>
<dbReference type="PANTHER" id="PTHR46621:SF1">
    <property type="entry name" value="SNRNA-ACTIVATING PROTEIN COMPLEX SUBUNIT 4"/>
    <property type="match status" value="1"/>
</dbReference>
<evidence type="ECO:0000256" key="1">
    <source>
        <dbReference type="ARBA" id="ARBA00023015"/>
    </source>
</evidence>
<feature type="domain" description="HTH myb-type" evidence="6">
    <location>
        <begin position="20"/>
        <end position="75"/>
    </location>
</feature>
<dbReference type="Proteomes" id="UP001470230">
    <property type="component" value="Unassembled WGS sequence"/>
</dbReference>
<dbReference type="SMART" id="SM00717">
    <property type="entry name" value="SANT"/>
    <property type="match status" value="2"/>
</dbReference>
<keyword evidence="4" id="KW-0539">Nucleus</keyword>
<dbReference type="InterPro" id="IPR001005">
    <property type="entry name" value="SANT/Myb"/>
</dbReference>
<evidence type="ECO:0000313" key="8">
    <source>
        <dbReference type="Proteomes" id="UP001470230"/>
    </source>
</evidence>
<feature type="domain" description="Myb-like" evidence="5">
    <location>
        <begin position="20"/>
        <end position="71"/>
    </location>
</feature>
<organism evidence="7 8">
    <name type="scientific">Tritrichomonas musculus</name>
    <dbReference type="NCBI Taxonomy" id="1915356"/>
    <lineage>
        <taxon>Eukaryota</taxon>
        <taxon>Metamonada</taxon>
        <taxon>Parabasalia</taxon>
        <taxon>Tritrichomonadida</taxon>
        <taxon>Tritrichomonadidae</taxon>
        <taxon>Tritrichomonas</taxon>
    </lineage>
</organism>
<accession>A0ABR2HDX0</accession>
<gene>
    <name evidence="7" type="ORF">M9Y10_021393</name>
</gene>
<evidence type="ECO:0000259" key="5">
    <source>
        <dbReference type="PROSITE" id="PS50090"/>
    </source>
</evidence>
<dbReference type="CDD" id="cd00167">
    <property type="entry name" value="SANT"/>
    <property type="match status" value="2"/>
</dbReference>
<dbReference type="Gene3D" id="1.10.10.60">
    <property type="entry name" value="Homeodomain-like"/>
    <property type="match status" value="2"/>
</dbReference>
<evidence type="ECO:0000259" key="6">
    <source>
        <dbReference type="PROSITE" id="PS51294"/>
    </source>
</evidence>
<keyword evidence="2" id="KW-0238">DNA-binding</keyword>
<proteinExistence type="predicted"/>
<dbReference type="Pfam" id="PF13921">
    <property type="entry name" value="Myb_DNA-bind_6"/>
    <property type="match status" value="1"/>
</dbReference>
<name>A0ABR2HDX0_9EUKA</name>
<evidence type="ECO:0000256" key="4">
    <source>
        <dbReference type="ARBA" id="ARBA00023242"/>
    </source>
</evidence>
<sequence length="267" mass="31567">MNGFIPVNEMEKIMNDLNFKQKKPRIKFTEEEDLKLRQLVESIGEEDWQMISLQMPGRNSRQCRDRWKNYLAPEVVNGPWTDEEEELLVKKYEEFGPCWKRIAAFFPTRTDINVKSRWHLRERRIKKEEFKSRRLLLHKKNSPLYSPNLLNQCSLYSNCIKNQISNKTLSNRNKQVNPNYGPLFIKQLGNSGNSQNLNRTINNIGFTNESSIDNFKSIHLIPMNKDAEEKNEKKGFSNNEKSNNDCLDFLLIDIENGILDDFDNLWF</sequence>
<comment type="caution">
    <text evidence="7">The sequence shown here is derived from an EMBL/GenBank/DDBJ whole genome shotgun (WGS) entry which is preliminary data.</text>
</comment>
<evidence type="ECO:0008006" key="9">
    <source>
        <dbReference type="Google" id="ProtNLM"/>
    </source>
</evidence>
<evidence type="ECO:0000256" key="3">
    <source>
        <dbReference type="ARBA" id="ARBA00023163"/>
    </source>
</evidence>
<evidence type="ECO:0000256" key="2">
    <source>
        <dbReference type="ARBA" id="ARBA00023125"/>
    </source>
</evidence>
<feature type="domain" description="Myb-like" evidence="5">
    <location>
        <begin position="72"/>
        <end position="119"/>
    </location>
</feature>
<evidence type="ECO:0000313" key="7">
    <source>
        <dbReference type="EMBL" id="KAK8845209.1"/>
    </source>
</evidence>
<dbReference type="PANTHER" id="PTHR46621">
    <property type="entry name" value="SNRNA-ACTIVATING PROTEIN COMPLEX SUBUNIT 4"/>
    <property type="match status" value="1"/>
</dbReference>
<feature type="domain" description="HTH myb-type" evidence="6">
    <location>
        <begin position="78"/>
        <end position="126"/>
    </location>
</feature>
<dbReference type="SUPFAM" id="SSF46689">
    <property type="entry name" value="Homeodomain-like"/>
    <property type="match status" value="1"/>
</dbReference>